<organism evidence="7 8">
    <name type="scientific">Candidatus Mcinerneyibacterium aminivorans</name>
    <dbReference type="NCBI Taxonomy" id="2703815"/>
    <lineage>
        <taxon>Bacteria</taxon>
        <taxon>Candidatus Macinerneyibacteriota</taxon>
        <taxon>Candidatus Mcinerneyibacteria</taxon>
        <taxon>Candidatus Mcinerneyibacteriales</taxon>
        <taxon>Candidatus Mcinerneyibacteriaceae</taxon>
        <taxon>Candidatus Mcinerneyibacterium</taxon>
    </lineage>
</organism>
<dbReference type="FunFam" id="3.40.50.300:FF:000006">
    <property type="entry name" value="DNA-binding transcriptional regulator NtrC"/>
    <property type="match status" value="1"/>
</dbReference>
<dbReference type="GO" id="GO:0043565">
    <property type="term" value="F:sequence-specific DNA binding"/>
    <property type="evidence" value="ECO:0007669"/>
    <property type="project" value="InterPro"/>
</dbReference>
<dbReference type="InterPro" id="IPR025662">
    <property type="entry name" value="Sigma_54_int_dom_ATP-bd_1"/>
</dbReference>
<gene>
    <name evidence="7" type="ORF">FXF47_06770</name>
</gene>
<dbReference type="InterPro" id="IPR058031">
    <property type="entry name" value="AAA_lid_NorR"/>
</dbReference>
<dbReference type="PANTHER" id="PTHR32071">
    <property type="entry name" value="TRANSCRIPTIONAL REGULATORY PROTEIN"/>
    <property type="match status" value="1"/>
</dbReference>
<accession>A0A5D0MEQ2</accession>
<sequence>MKKNELPLFQESNNQLKSMKKLLVLENFSPVIFNNFNNFLDYLSKNSCNLAILDIENNENLYTYLQNINDISSSIIPVIISPLPKSYYNDIDDYEIEFFKKPIDFKEFIMIINNRVKKENKLKKFQYNKLAPDFITNSSKMEDIYKKIQKIANTNATVLVSGETGTGKEIIANTIQRFSKRKDEKFVKINCAALPDNLLESELFGYERGAFTGATQRKIGKFEFADKGTIFLDEIAEMPLKLQAKLLRVLQEQQVERLGSNTPIKIDVRVITATNKDLKKRVEENNLREDLFYRLNVLNIHIPPLRNRKEDIKALSQYYLDLFNKKYNKNIKGFSAQVIQSFLEYRWPGNVRELQNLIESITILTDRKIISLKDLPNSFLNLASLPQKSKKNKPSFPGNNLAQNEKQTIIQTLNENNWNKTKTAEQLGISRKTLYNKMNKYDIEY</sequence>
<keyword evidence="2" id="KW-0067">ATP-binding</keyword>
<dbReference type="InterPro" id="IPR009057">
    <property type="entry name" value="Homeodomain-like_sf"/>
</dbReference>
<dbReference type="Gene3D" id="1.10.8.60">
    <property type="match status" value="1"/>
</dbReference>
<dbReference type="Pfam" id="PF00158">
    <property type="entry name" value="Sigma54_activat"/>
    <property type="match status" value="1"/>
</dbReference>
<dbReference type="SMART" id="SM00382">
    <property type="entry name" value="AAA"/>
    <property type="match status" value="1"/>
</dbReference>
<dbReference type="InterPro" id="IPR025944">
    <property type="entry name" value="Sigma_54_int_dom_CS"/>
</dbReference>
<evidence type="ECO:0000313" key="8">
    <source>
        <dbReference type="Proteomes" id="UP000324143"/>
    </source>
</evidence>
<evidence type="ECO:0000256" key="2">
    <source>
        <dbReference type="ARBA" id="ARBA00022840"/>
    </source>
</evidence>
<dbReference type="Gene3D" id="3.40.50.2300">
    <property type="match status" value="1"/>
</dbReference>
<dbReference type="Proteomes" id="UP000324143">
    <property type="component" value="Unassembled WGS sequence"/>
</dbReference>
<dbReference type="SUPFAM" id="SSF46689">
    <property type="entry name" value="Homeodomain-like"/>
    <property type="match status" value="1"/>
</dbReference>
<dbReference type="InterPro" id="IPR027417">
    <property type="entry name" value="P-loop_NTPase"/>
</dbReference>
<dbReference type="PROSITE" id="PS00676">
    <property type="entry name" value="SIGMA54_INTERACT_2"/>
    <property type="match status" value="1"/>
</dbReference>
<dbReference type="Pfam" id="PF02954">
    <property type="entry name" value="HTH_8"/>
    <property type="match status" value="1"/>
</dbReference>
<keyword evidence="3" id="KW-0805">Transcription regulation</keyword>
<dbReference type="PROSITE" id="PS50045">
    <property type="entry name" value="SIGMA54_INTERACT_4"/>
    <property type="match status" value="1"/>
</dbReference>
<dbReference type="PANTHER" id="PTHR32071:SF57">
    <property type="entry name" value="C4-DICARBOXYLATE TRANSPORT TRANSCRIPTIONAL REGULATORY PROTEIN DCTD"/>
    <property type="match status" value="1"/>
</dbReference>
<dbReference type="PROSITE" id="PS00675">
    <property type="entry name" value="SIGMA54_INTERACT_1"/>
    <property type="match status" value="1"/>
</dbReference>
<dbReference type="PROSITE" id="PS00688">
    <property type="entry name" value="SIGMA54_INTERACT_3"/>
    <property type="match status" value="1"/>
</dbReference>
<proteinExistence type="predicted"/>
<evidence type="ECO:0000256" key="4">
    <source>
        <dbReference type="ARBA" id="ARBA00023125"/>
    </source>
</evidence>
<dbReference type="AlphaFoldDB" id="A0A5D0MEQ2"/>
<dbReference type="Pfam" id="PF25601">
    <property type="entry name" value="AAA_lid_14"/>
    <property type="match status" value="1"/>
</dbReference>
<comment type="caution">
    <text evidence="7">The sequence shown here is derived from an EMBL/GenBank/DDBJ whole genome shotgun (WGS) entry which is preliminary data.</text>
</comment>
<evidence type="ECO:0000256" key="5">
    <source>
        <dbReference type="ARBA" id="ARBA00023163"/>
    </source>
</evidence>
<dbReference type="GO" id="GO:0005524">
    <property type="term" value="F:ATP binding"/>
    <property type="evidence" value="ECO:0007669"/>
    <property type="project" value="UniProtKB-KW"/>
</dbReference>
<dbReference type="PRINTS" id="PR01590">
    <property type="entry name" value="HTHFIS"/>
</dbReference>
<dbReference type="InterPro" id="IPR002078">
    <property type="entry name" value="Sigma_54_int"/>
</dbReference>
<dbReference type="Gene3D" id="3.40.50.300">
    <property type="entry name" value="P-loop containing nucleotide triphosphate hydrolases"/>
    <property type="match status" value="1"/>
</dbReference>
<dbReference type="EMBL" id="VSIX01000065">
    <property type="protein sequence ID" value="TYB30882.1"/>
    <property type="molecule type" value="Genomic_DNA"/>
</dbReference>
<reference evidence="7" key="1">
    <citation type="submission" date="2019-08" db="EMBL/GenBank/DDBJ databases">
        <title>Genomic characterization of a novel candidate phylum (ARYD3) from a high temperature, high salinity tertiary oil reservoir in north central Oklahoma, USA.</title>
        <authorList>
            <person name="Youssef N.H."/>
            <person name="Yadav A."/>
            <person name="Elshahed M.S."/>
        </authorList>
    </citation>
    <scope>NUCLEOTIDE SEQUENCE [LARGE SCALE GENOMIC DNA]</scope>
    <source>
        <strain evidence="7">ARYD3</strain>
    </source>
</reference>
<dbReference type="SUPFAM" id="SSF52540">
    <property type="entry name" value="P-loop containing nucleoside triphosphate hydrolases"/>
    <property type="match status" value="1"/>
</dbReference>
<evidence type="ECO:0000256" key="3">
    <source>
        <dbReference type="ARBA" id="ARBA00023015"/>
    </source>
</evidence>
<dbReference type="InterPro" id="IPR002197">
    <property type="entry name" value="HTH_Fis"/>
</dbReference>
<keyword evidence="4" id="KW-0238">DNA-binding</keyword>
<dbReference type="CDD" id="cd00009">
    <property type="entry name" value="AAA"/>
    <property type="match status" value="1"/>
</dbReference>
<keyword evidence="1" id="KW-0547">Nucleotide-binding</keyword>
<protein>
    <submittedName>
        <fullName evidence="7">Sigma-54-dependent Fis family transcriptional regulator</fullName>
    </submittedName>
</protein>
<name>A0A5D0MEQ2_9BACT</name>
<evidence type="ECO:0000313" key="7">
    <source>
        <dbReference type="EMBL" id="TYB30882.1"/>
    </source>
</evidence>
<dbReference type="SUPFAM" id="SSF52172">
    <property type="entry name" value="CheY-like"/>
    <property type="match status" value="1"/>
</dbReference>
<evidence type="ECO:0000256" key="1">
    <source>
        <dbReference type="ARBA" id="ARBA00022741"/>
    </source>
</evidence>
<dbReference type="GO" id="GO:0006355">
    <property type="term" value="P:regulation of DNA-templated transcription"/>
    <property type="evidence" value="ECO:0007669"/>
    <property type="project" value="InterPro"/>
</dbReference>
<dbReference type="InterPro" id="IPR025943">
    <property type="entry name" value="Sigma_54_int_dom_ATP-bd_2"/>
</dbReference>
<evidence type="ECO:0000259" key="6">
    <source>
        <dbReference type="PROSITE" id="PS50045"/>
    </source>
</evidence>
<dbReference type="InterPro" id="IPR003593">
    <property type="entry name" value="AAA+_ATPase"/>
</dbReference>
<keyword evidence="5" id="KW-0804">Transcription</keyword>
<dbReference type="Gene3D" id="1.10.10.60">
    <property type="entry name" value="Homeodomain-like"/>
    <property type="match status" value="1"/>
</dbReference>
<dbReference type="InterPro" id="IPR011006">
    <property type="entry name" value="CheY-like_superfamily"/>
</dbReference>
<keyword evidence="8" id="KW-1185">Reference proteome</keyword>
<feature type="domain" description="Sigma-54 factor interaction" evidence="6">
    <location>
        <begin position="134"/>
        <end position="363"/>
    </location>
</feature>